<dbReference type="AlphaFoldDB" id="A0A1R4JMX6"/>
<dbReference type="Proteomes" id="UP000196320">
    <property type="component" value="Unassembled WGS sequence"/>
</dbReference>
<gene>
    <name evidence="1" type="ORF">FM104_08245</name>
</gene>
<reference evidence="1 2" key="1">
    <citation type="submission" date="2017-02" db="EMBL/GenBank/DDBJ databases">
        <authorList>
            <person name="Peterson S.W."/>
        </authorList>
    </citation>
    <scope>NUCLEOTIDE SEQUENCE [LARGE SCALE GENOMIC DNA]</scope>
    <source>
        <strain evidence="1 2">B Mb 05.01</strain>
    </source>
</reference>
<evidence type="ECO:0000313" key="2">
    <source>
        <dbReference type="Proteomes" id="UP000196320"/>
    </source>
</evidence>
<organism evidence="1 2">
    <name type="scientific">Microbacterium esteraromaticum</name>
    <dbReference type="NCBI Taxonomy" id="57043"/>
    <lineage>
        <taxon>Bacteria</taxon>
        <taxon>Bacillati</taxon>
        <taxon>Actinomycetota</taxon>
        <taxon>Actinomycetes</taxon>
        <taxon>Micrococcales</taxon>
        <taxon>Microbacteriaceae</taxon>
        <taxon>Microbacterium</taxon>
    </lineage>
</organism>
<name>A0A1R4JMX6_9MICO</name>
<keyword evidence="2" id="KW-1185">Reference proteome</keyword>
<protein>
    <recommendedName>
        <fullName evidence="3">Type IV toxin-antitoxin system AbiEi family antitoxin domain-containing protein</fullName>
    </recommendedName>
</protein>
<evidence type="ECO:0008006" key="3">
    <source>
        <dbReference type="Google" id="ProtNLM"/>
    </source>
</evidence>
<dbReference type="EMBL" id="FUKO01000019">
    <property type="protein sequence ID" value="SJN33284.1"/>
    <property type="molecule type" value="Genomic_DNA"/>
</dbReference>
<proteinExistence type="predicted"/>
<evidence type="ECO:0000313" key="1">
    <source>
        <dbReference type="EMBL" id="SJN33284.1"/>
    </source>
</evidence>
<sequence length="326" mass="35517">MRHRIDLPQGRMLVRSRSSLCDAGLTDRQIRTAVESGDLLRLHRGAYSSADEWAQLWPEGRHLLKVLAVRSASPGGGPVFTHASAAVLWGLPLHGVGDLPVQVLVDGARHSRITAGVVRRDMRVAEGDIVRIDGIRVTSPNRTVFDVARSMREETGVACADAALRRASVIGQTMDADAAAAWHENVMSLALPGLRGVRRARRVIEFADGRAQLPGESVSRLQLDRLGYSNVGLQVPVTGSAGDSYWLDFAFRRSRAFGEFDGAEKYTDAALRAGATEADVVLREKRREDDIRGVTGWRFARWGYEHIGSPDALGSRLAAFGIHPPG</sequence>
<accession>A0A1R4JMX6</accession>